<evidence type="ECO:0000313" key="2">
    <source>
        <dbReference type="Proteomes" id="UP000182229"/>
    </source>
</evidence>
<dbReference type="STRING" id="83449.BON30_24140"/>
<reference evidence="2" key="1">
    <citation type="submission" date="2016-11" db="EMBL/GenBank/DDBJ databases">
        <authorList>
            <person name="Shukria A."/>
            <person name="Stevens D.C."/>
        </authorList>
    </citation>
    <scope>NUCLEOTIDE SEQUENCE [LARGE SCALE GENOMIC DNA]</scope>
    <source>
        <strain evidence="2">Cbfe23</strain>
    </source>
</reference>
<reference evidence="1 2" key="2">
    <citation type="submission" date="2016-12" db="EMBL/GenBank/DDBJ databases">
        <title>Draft Genome Sequence of Cystobacter ferrugineus Strain Cbfe23.</title>
        <authorList>
            <person name="Akbar S."/>
            <person name="Dowd S.E."/>
            <person name="Stevens D.C."/>
        </authorList>
    </citation>
    <scope>NUCLEOTIDE SEQUENCE [LARGE SCALE GENOMIC DNA]</scope>
    <source>
        <strain evidence="1 2">Cbfe23</strain>
    </source>
</reference>
<evidence type="ECO:0000313" key="1">
    <source>
        <dbReference type="EMBL" id="OJH38236.1"/>
    </source>
</evidence>
<evidence type="ECO:0008006" key="3">
    <source>
        <dbReference type="Google" id="ProtNLM"/>
    </source>
</evidence>
<organism evidence="1 2">
    <name type="scientific">Cystobacter ferrugineus</name>
    <dbReference type="NCBI Taxonomy" id="83449"/>
    <lineage>
        <taxon>Bacteria</taxon>
        <taxon>Pseudomonadati</taxon>
        <taxon>Myxococcota</taxon>
        <taxon>Myxococcia</taxon>
        <taxon>Myxococcales</taxon>
        <taxon>Cystobacterineae</taxon>
        <taxon>Archangiaceae</taxon>
        <taxon>Cystobacter</taxon>
    </lineage>
</organism>
<proteinExistence type="predicted"/>
<gene>
    <name evidence="1" type="ORF">BON30_24140</name>
</gene>
<dbReference type="AlphaFoldDB" id="A0A1L9B7J7"/>
<name>A0A1L9B7J7_9BACT</name>
<dbReference type="Proteomes" id="UP000182229">
    <property type="component" value="Unassembled WGS sequence"/>
</dbReference>
<dbReference type="RefSeq" id="WP_071900743.1">
    <property type="nucleotide sequence ID" value="NZ_MPIN01000006.1"/>
</dbReference>
<comment type="caution">
    <text evidence="1">The sequence shown here is derived from an EMBL/GenBank/DDBJ whole genome shotgun (WGS) entry which is preliminary data.</text>
</comment>
<keyword evidence="2" id="KW-1185">Reference proteome</keyword>
<sequence length="384" mass="43062">MKENNPLAQEMTAQIQLGLFGTVGKLARQLRAIDRIAPRLKEGGLVRKLVIDRNIKRRAVGIAAAHRKIHAFSGLLYGIGALAHELVASGADIRHSGQQSRLDVGDMSLLEYERRLGWKTYGLVYDLLDEVFATDPLPDLVLLDVPLVLGKAEYAQALDDSETDSLLKSEVGSLKDRLESFWSRHIDRCYPFDPKGPRIVSLVRARFGSLLRLLEKKGQEVSPDPIDGEVERLIKTEWVQVLSVGIDRVLQGILLPEHRTAAFDRDQDLLDKAAFPQALIRKGSIGFHYLTGLRGQAVQVATLGSAAIWHERGGPDALDRLAADLVALTYFDHRRSLPLPLWYARQGVEVVKKPGLLEFYKRETLRAMREEQVDQAWLAGWEEE</sequence>
<dbReference type="EMBL" id="MPIN01000006">
    <property type="protein sequence ID" value="OJH38236.1"/>
    <property type="molecule type" value="Genomic_DNA"/>
</dbReference>
<dbReference type="OrthoDB" id="3078640at2"/>
<accession>A0A1L9B7J7</accession>
<protein>
    <recommendedName>
        <fullName evidence="3">NurA domain-containing protein</fullName>
    </recommendedName>
</protein>